<dbReference type="AlphaFoldDB" id="A0A4C1WLM3"/>
<evidence type="ECO:0000313" key="2">
    <source>
        <dbReference type="Proteomes" id="UP000299102"/>
    </source>
</evidence>
<accession>A0A4C1WLM3</accession>
<comment type="caution">
    <text evidence="1">The sequence shown here is derived from an EMBL/GenBank/DDBJ whole genome shotgun (WGS) entry which is preliminary data.</text>
</comment>
<sequence>MKSRDRCIVNGSPCPLSGPSAVKVAAAVWEAARTHARLVAAAGRNWLYSRGRPIIVEWERDARHSAGLSLVRPEPIIAAELRGRVVGEFEARPSRRVGIQKTVPRAQRAPPLSPWIPRHTWPGAWSIIYFREIRRAPIKSALTGQVRRDAAHARPGGLPARVTCCEDVFIAFV</sequence>
<gene>
    <name evidence="1" type="ORF">EVAR_96271_1</name>
</gene>
<proteinExistence type="predicted"/>
<evidence type="ECO:0000313" key="1">
    <source>
        <dbReference type="EMBL" id="GBP51720.1"/>
    </source>
</evidence>
<keyword evidence="2" id="KW-1185">Reference proteome</keyword>
<dbReference type="Proteomes" id="UP000299102">
    <property type="component" value="Unassembled WGS sequence"/>
</dbReference>
<organism evidence="1 2">
    <name type="scientific">Eumeta variegata</name>
    <name type="common">Bagworm moth</name>
    <name type="synonym">Eumeta japonica</name>
    <dbReference type="NCBI Taxonomy" id="151549"/>
    <lineage>
        <taxon>Eukaryota</taxon>
        <taxon>Metazoa</taxon>
        <taxon>Ecdysozoa</taxon>
        <taxon>Arthropoda</taxon>
        <taxon>Hexapoda</taxon>
        <taxon>Insecta</taxon>
        <taxon>Pterygota</taxon>
        <taxon>Neoptera</taxon>
        <taxon>Endopterygota</taxon>
        <taxon>Lepidoptera</taxon>
        <taxon>Glossata</taxon>
        <taxon>Ditrysia</taxon>
        <taxon>Tineoidea</taxon>
        <taxon>Psychidae</taxon>
        <taxon>Oiketicinae</taxon>
        <taxon>Eumeta</taxon>
    </lineage>
</organism>
<dbReference type="EMBL" id="BGZK01000587">
    <property type="protein sequence ID" value="GBP51720.1"/>
    <property type="molecule type" value="Genomic_DNA"/>
</dbReference>
<protein>
    <submittedName>
        <fullName evidence="1">Uncharacterized protein</fullName>
    </submittedName>
</protein>
<reference evidence="1 2" key="1">
    <citation type="journal article" date="2019" name="Commun. Biol.">
        <title>The bagworm genome reveals a unique fibroin gene that provides high tensile strength.</title>
        <authorList>
            <person name="Kono N."/>
            <person name="Nakamura H."/>
            <person name="Ohtoshi R."/>
            <person name="Tomita M."/>
            <person name="Numata K."/>
            <person name="Arakawa K."/>
        </authorList>
    </citation>
    <scope>NUCLEOTIDE SEQUENCE [LARGE SCALE GENOMIC DNA]</scope>
</reference>
<name>A0A4C1WLM3_EUMVA</name>